<name>A0AAV3QGN9_LITER</name>
<comment type="caution">
    <text evidence="1">The sequence shown here is derived from an EMBL/GenBank/DDBJ whole genome shotgun (WGS) entry which is preliminary data.</text>
</comment>
<sequence length="213" mass="24620">MLVKSKRSAKHLVNLEETLQRDRNLPFFRKLRQASKDEFVWDDGCEKAFEELKDYLRSPKILTRPEGKEELQLYLAVTEGAMSSVLMREEAKVQKQIYYLKAYFEAHPIVVVTEQPMKRILTNPAQTRRLTKWAIELSEFEITFVPRTGIKAQALANFIVECTARDSQEDPDYIPEVPERPQWVLHVDRARNPKGSGAGSLIQELRGCLSNMP</sequence>
<dbReference type="PANTHER" id="PTHR48475">
    <property type="entry name" value="RIBONUCLEASE H"/>
    <property type="match status" value="1"/>
</dbReference>
<evidence type="ECO:0008006" key="3">
    <source>
        <dbReference type="Google" id="ProtNLM"/>
    </source>
</evidence>
<protein>
    <recommendedName>
        <fullName evidence="3">Reverse transcriptase/retrotransposon-derived protein RNase H-like domain-containing protein</fullName>
    </recommendedName>
</protein>
<gene>
    <name evidence="1" type="ORF">LIER_18527</name>
</gene>
<dbReference type="EMBL" id="BAABME010004454">
    <property type="protein sequence ID" value="GAA0162436.1"/>
    <property type="molecule type" value="Genomic_DNA"/>
</dbReference>
<evidence type="ECO:0000313" key="1">
    <source>
        <dbReference type="EMBL" id="GAA0162436.1"/>
    </source>
</evidence>
<dbReference type="InterPro" id="IPR043502">
    <property type="entry name" value="DNA/RNA_pol_sf"/>
</dbReference>
<dbReference type="Gene3D" id="3.30.70.270">
    <property type="match status" value="1"/>
</dbReference>
<organism evidence="1 2">
    <name type="scientific">Lithospermum erythrorhizon</name>
    <name type="common">Purple gromwell</name>
    <name type="synonym">Lithospermum officinale var. erythrorhizon</name>
    <dbReference type="NCBI Taxonomy" id="34254"/>
    <lineage>
        <taxon>Eukaryota</taxon>
        <taxon>Viridiplantae</taxon>
        <taxon>Streptophyta</taxon>
        <taxon>Embryophyta</taxon>
        <taxon>Tracheophyta</taxon>
        <taxon>Spermatophyta</taxon>
        <taxon>Magnoliopsida</taxon>
        <taxon>eudicotyledons</taxon>
        <taxon>Gunneridae</taxon>
        <taxon>Pentapetalae</taxon>
        <taxon>asterids</taxon>
        <taxon>lamiids</taxon>
        <taxon>Boraginales</taxon>
        <taxon>Boraginaceae</taxon>
        <taxon>Boraginoideae</taxon>
        <taxon>Lithospermeae</taxon>
        <taxon>Lithospermum</taxon>
    </lineage>
</organism>
<reference evidence="1 2" key="1">
    <citation type="submission" date="2024-01" db="EMBL/GenBank/DDBJ databases">
        <title>The complete chloroplast genome sequence of Lithospermum erythrorhizon: insights into the phylogenetic relationship among Boraginaceae species and the maternal lineages of purple gromwells.</title>
        <authorList>
            <person name="Okada T."/>
            <person name="Watanabe K."/>
        </authorList>
    </citation>
    <scope>NUCLEOTIDE SEQUENCE [LARGE SCALE GENOMIC DNA]</scope>
</reference>
<dbReference type="Proteomes" id="UP001454036">
    <property type="component" value="Unassembled WGS sequence"/>
</dbReference>
<proteinExistence type="predicted"/>
<dbReference type="PANTHER" id="PTHR48475:SF2">
    <property type="entry name" value="RIBONUCLEASE H"/>
    <property type="match status" value="1"/>
</dbReference>
<accession>A0AAV3QGN9</accession>
<dbReference type="AlphaFoldDB" id="A0AAV3QGN9"/>
<keyword evidence="2" id="KW-1185">Reference proteome</keyword>
<evidence type="ECO:0000313" key="2">
    <source>
        <dbReference type="Proteomes" id="UP001454036"/>
    </source>
</evidence>
<dbReference type="InterPro" id="IPR043128">
    <property type="entry name" value="Rev_trsase/Diguanyl_cyclase"/>
</dbReference>
<dbReference type="SUPFAM" id="SSF56672">
    <property type="entry name" value="DNA/RNA polymerases"/>
    <property type="match status" value="1"/>
</dbReference>